<gene>
    <name evidence="2" type="ORF">A3A39_02270</name>
</gene>
<dbReference type="EMBL" id="MFLZ01000022">
    <property type="protein sequence ID" value="OGG79629.1"/>
    <property type="molecule type" value="Genomic_DNA"/>
</dbReference>
<name>A0A1F6F187_9BACT</name>
<organism evidence="2 3">
    <name type="scientific">Candidatus Kaiserbacteria bacterium RIFCSPLOWO2_01_FULL_54_13</name>
    <dbReference type="NCBI Taxonomy" id="1798512"/>
    <lineage>
        <taxon>Bacteria</taxon>
        <taxon>Candidatus Kaiseribacteriota</taxon>
    </lineage>
</organism>
<accession>A0A1F6F187</accession>
<sequence length="71" mass="7892">MVERVRLLLTILSYGVIGFVLGISGISVYTDTPFTIRETTSLQENRFANACLPDQKNEEGEIFFLSCGGIF</sequence>
<proteinExistence type="predicted"/>
<dbReference type="AlphaFoldDB" id="A0A1F6F187"/>
<evidence type="ECO:0000313" key="2">
    <source>
        <dbReference type="EMBL" id="OGG79629.1"/>
    </source>
</evidence>
<comment type="caution">
    <text evidence="2">The sequence shown here is derived from an EMBL/GenBank/DDBJ whole genome shotgun (WGS) entry which is preliminary data.</text>
</comment>
<keyword evidence="1" id="KW-1133">Transmembrane helix</keyword>
<keyword evidence="1" id="KW-0472">Membrane</keyword>
<keyword evidence="1" id="KW-0812">Transmembrane</keyword>
<evidence type="ECO:0000313" key="3">
    <source>
        <dbReference type="Proteomes" id="UP000177372"/>
    </source>
</evidence>
<evidence type="ECO:0000256" key="1">
    <source>
        <dbReference type="SAM" id="Phobius"/>
    </source>
</evidence>
<reference evidence="2 3" key="1">
    <citation type="journal article" date="2016" name="Nat. Commun.">
        <title>Thousands of microbial genomes shed light on interconnected biogeochemical processes in an aquifer system.</title>
        <authorList>
            <person name="Anantharaman K."/>
            <person name="Brown C.T."/>
            <person name="Hug L.A."/>
            <person name="Sharon I."/>
            <person name="Castelle C.J."/>
            <person name="Probst A.J."/>
            <person name="Thomas B.C."/>
            <person name="Singh A."/>
            <person name="Wilkins M.J."/>
            <person name="Karaoz U."/>
            <person name="Brodie E.L."/>
            <person name="Williams K.H."/>
            <person name="Hubbard S.S."/>
            <person name="Banfield J.F."/>
        </authorList>
    </citation>
    <scope>NUCLEOTIDE SEQUENCE [LARGE SCALE GENOMIC DNA]</scope>
</reference>
<feature type="transmembrane region" description="Helical" evidence="1">
    <location>
        <begin position="7"/>
        <end position="29"/>
    </location>
</feature>
<dbReference type="STRING" id="1798512.A3A39_02270"/>
<protein>
    <submittedName>
        <fullName evidence="2">Uncharacterized protein</fullName>
    </submittedName>
</protein>
<dbReference type="Proteomes" id="UP000177372">
    <property type="component" value="Unassembled WGS sequence"/>
</dbReference>